<dbReference type="RefSeq" id="WP_032050687.1">
    <property type="nucleotide sequence ID" value="NZ_JEWH01000004.1"/>
</dbReference>
<dbReference type="SUPFAM" id="SSF56801">
    <property type="entry name" value="Acetyl-CoA synthetase-like"/>
    <property type="match status" value="1"/>
</dbReference>
<dbReference type="InterPro" id="IPR050237">
    <property type="entry name" value="ATP-dep_AMP-bd_enzyme"/>
</dbReference>
<dbReference type="NCBIfam" id="NF005714">
    <property type="entry name" value="PRK07529.1"/>
    <property type="match status" value="1"/>
</dbReference>
<dbReference type="InterPro" id="IPR020845">
    <property type="entry name" value="AMP-binding_CS"/>
</dbReference>
<reference evidence="3 4" key="1">
    <citation type="submission" date="2014-02" db="EMBL/GenBank/DDBJ databases">
        <title>Comparative genomics and transcriptomics to identify genetic mechanisms underlying the emergence of carbapenem resistant Acinetobacter baumannii (CRAb).</title>
        <authorList>
            <person name="Harris A.D."/>
            <person name="Johnson K.J."/>
            <person name="George J."/>
            <person name="Shefchek K."/>
            <person name="Daugherty S.C."/>
            <person name="Parankush S."/>
            <person name="Sadzewicz L."/>
            <person name="Tallon L."/>
            <person name="Sengamalay N."/>
            <person name="Hazen T.H."/>
            <person name="Rasko D.A."/>
        </authorList>
    </citation>
    <scope>NUCLEOTIDE SEQUENCE [LARGE SCALE GENOMIC DNA]</scope>
    <source>
        <strain evidence="3 4">1295743</strain>
    </source>
</reference>
<dbReference type="AlphaFoldDB" id="A0A009IR38"/>
<dbReference type="PROSITE" id="PS00455">
    <property type="entry name" value="AMP_BINDING"/>
    <property type="match status" value="1"/>
</dbReference>
<dbReference type="Pfam" id="PF13193">
    <property type="entry name" value="AMP-binding_C"/>
    <property type="match status" value="1"/>
</dbReference>
<dbReference type="PATRIC" id="fig|1310613.3.peg.535"/>
<dbReference type="Gene3D" id="3.30.300.30">
    <property type="match status" value="1"/>
</dbReference>
<feature type="domain" description="AMP-dependent synthetase/ligase" evidence="1">
    <location>
        <begin position="31"/>
        <end position="449"/>
    </location>
</feature>
<dbReference type="EMBL" id="JEWH01000004">
    <property type="protein sequence ID" value="EXB07174.1"/>
    <property type="molecule type" value="Genomic_DNA"/>
</dbReference>
<comment type="caution">
    <text evidence="3">The sequence shown here is derived from an EMBL/GenBank/DDBJ whole genome shotgun (WGS) entry which is preliminary data.</text>
</comment>
<evidence type="ECO:0000313" key="4">
    <source>
        <dbReference type="Proteomes" id="UP000020595"/>
    </source>
</evidence>
<feature type="domain" description="AMP-binding enzyme C-terminal" evidence="2">
    <location>
        <begin position="504"/>
        <end position="579"/>
    </location>
</feature>
<evidence type="ECO:0000259" key="2">
    <source>
        <dbReference type="Pfam" id="PF13193"/>
    </source>
</evidence>
<dbReference type="GO" id="GO:0016878">
    <property type="term" value="F:acid-thiol ligase activity"/>
    <property type="evidence" value="ECO:0007669"/>
    <property type="project" value="UniProtKB-ARBA"/>
</dbReference>
<dbReference type="InterPro" id="IPR045851">
    <property type="entry name" value="AMP-bd_C_sf"/>
</dbReference>
<evidence type="ECO:0000259" key="1">
    <source>
        <dbReference type="Pfam" id="PF00501"/>
    </source>
</evidence>
<name>A0A009IR38_ACIB9</name>
<protein>
    <submittedName>
        <fullName evidence="3">AMP-binding enzyme family protein</fullName>
    </submittedName>
</protein>
<dbReference type="InterPro" id="IPR042099">
    <property type="entry name" value="ANL_N_sf"/>
</dbReference>
<accession>A0A009IR38</accession>
<gene>
    <name evidence="3" type="ORF">J512_0560</name>
</gene>
<dbReference type="InterPro" id="IPR000873">
    <property type="entry name" value="AMP-dep_synth/lig_dom"/>
</dbReference>
<sequence>MKGIASIADVERLEQQGVPKDFPSNTYALIRRSAQINPNAPALSFFLESSHFQKPRVYLYSQFMEQIHQCANFFHALGATKDTVIAYILPNLPETHFVIWGGQATGIVAAINPLLEADAVAELLNSVQVKILVTLAPFPNSDLWEKVHSILPRLHTLQHLVLVNLAHHLSFPKKQVATFLQKKKIFQLYGVQSLKQAIPQHILLHDYHDAIKGFAKNHLNSQRVFSPQDYSSFFCTGGTTGLPKIAKRTHGNETFSAWSVATFYGDDFSNEKTIFCGLPLFHVNAVLVTGLIPFSKGAHVVLGTPQGYRGEGVIQKFWKIVEHYQINYFSGVPTLYTALLQIPVSNENLSSLDYGLCGAAPLPSETMKNFQNLTGLKMLEGYGLTEGTCVSSINPPFAEPISGSIGIRIPLQRMKAVILDEQGQYLRNAEYNEVGTLAISGPNVFSGYLIPEQNKNIWLNIEGDSSWFNTGDLGYQDANGYFYLTGRKKELIIRGGHNIDPLTIEEPMLKHPAIELVAAVGRPDAYAGELPVLYVQLKPKQTLSKDELLSFAEQHIHERAAVPKFIEIIDEIPLTSIGKIFKVPLKHQQIEASLSQALAQAHIKFQHFSVIEDKHKGIVIRLNVVDEETQQLALQTLGQFPFAVDIQIGHL</sequence>
<dbReference type="Proteomes" id="UP000020595">
    <property type="component" value="Unassembled WGS sequence"/>
</dbReference>
<evidence type="ECO:0000313" key="3">
    <source>
        <dbReference type="EMBL" id="EXB07174.1"/>
    </source>
</evidence>
<dbReference type="InterPro" id="IPR025110">
    <property type="entry name" value="AMP-bd_C"/>
</dbReference>
<dbReference type="Gene3D" id="3.40.50.12780">
    <property type="entry name" value="N-terminal domain of ligase-like"/>
    <property type="match status" value="1"/>
</dbReference>
<dbReference type="PANTHER" id="PTHR43767:SF1">
    <property type="entry name" value="NONRIBOSOMAL PEPTIDE SYNTHASE PES1 (EUROFUNG)-RELATED"/>
    <property type="match status" value="1"/>
</dbReference>
<organism evidence="3 4">
    <name type="scientific">Acinetobacter baumannii (strain 1295743)</name>
    <dbReference type="NCBI Taxonomy" id="1310613"/>
    <lineage>
        <taxon>Bacteria</taxon>
        <taxon>Pseudomonadati</taxon>
        <taxon>Pseudomonadota</taxon>
        <taxon>Gammaproteobacteria</taxon>
        <taxon>Moraxellales</taxon>
        <taxon>Moraxellaceae</taxon>
        <taxon>Acinetobacter</taxon>
        <taxon>Acinetobacter calcoaceticus/baumannii complex</taxon>
    </lineage>
</organism>
<dbReference type="Pfam" id="PF00501">
    <property type="entry name" value="AMP-binding"/>
    <property type="match status" value="1"/>
</dbReference>
<dbReference type="PANTHER" id="PTHR43767">
    <property type="entry name" value="LONG-CHAIN-FATTY-ACID--COA LIGASE"/>
    <property type="match status" value="1"/>
</dbReference>
<proteinExistence type="predicted"/>